<dbReference type="GO" id="GO:0016592">
    <property type="term" value="C:mediator complex"/>
    <property type="evidence" value="ECO:0007669"/>
    <property type="project" value="InterPro"/>
</dbReference>
<comment type="function">
    <text evidence="7">Component of the Mediator complex, a coactivator involved in the regulated transcription of nearly all RNA polymerase II-dependent genes. Mediator functions as a bridge to convey information from gene-specific regulatory proteins to the basal RNA polymerase II transcription machinery. Mediator is recruited to promoters by direct interactions with regulatory proteins and serves as a scaffold for the assembly of a functional preinitiation complex with RNA polymerase II and the general transcription factors.</text>
</comment>
<feature type="region of interest" description="Disordered" evidence="8">
    <location>
        <begin position="247"/>
        <end position="267"/>
    </location>
</feature>
<comment type="subunit">
    <text evidence="7">Component of the Mediator complex.</text>
</comment>
<dbReference type="Proteomes" id="UP000186136">
    <property type="component" value="Unassembled WGS sequence"/>
</dbReference>
<evidence type="ECO:0000256" key="6">
    <source>
        <dbReference type="ARBA" id="ARBA00023242"/>
    </source>
</evidence>
<feature type="compositionally biased region" description="Low complexity" evidence="8">
    <location>
        <begin position="45"/>
        <end position="74"/>
    </location>
</feature>
<evidence type="ECO:0000256" key="1">
    <source>
        <dbReference type="ARBA" id="ARBA00004123"/>
    </source>
</evidence>
<evidence type="ECO:0000313" key="10">
    <source>
        <dbReference type="Proteomes" id="UP000186136"/>
    </source>
</evidence>
<comment type="subcellular location">
    <subcellularLocation>
        <location evidence="1 7">Nucleus</location>
    </subcellularLocation>
</comment>
<evidence type="ECO:0000256" key="8">
    <source>
        <dbReference type="SAM" id="MobiDB-lite"/>
    </source>
</evidence>
<keyword evidence="10" id="KW-1185">Reference proteome</keyword>
<keyword evidence="3 7" id="KW-0805">Transcription regulation</keyword>
<evidence type="ECO:0000256" key="3">
    <source>
        <dbReference type="ARBA" id="ARBA00023015"/>
    </source>
</evidence>
<reference evidence="9 10" key="1">
    <citation type="submission" date="2016-08" db="EMBL/GenBank/DDBJ databases">
        <title>Whole genome shotgun sequence of Pichia membranifaciens KS47-1.</title>
        <authorList>
            <person name="Konishi M."/>
            <person name="Ishida M."/>
            <person name="Arakawa T."/>
            <person name="Kato Y."/>
            <person name="Horiuchi J."/>
        </authorList>
    </citation>
    <scope>NUCLEOTIDE SEQUENCE [LARGE SCALE GENOMIC DNA]</scope>
    <source>
        <strain evidence="9 10">KS47-1</strain>
    </source>
</reference>
<feature type="region of interest" description="Disordered" evidence="8">
    <location>
        <begin position="1"/>
        <end position="168"/>
    </location>
</feature>
<dbReference type="GO" id="GO:0006357">
    <property type="term" value="P:regulation of transcription by RNA polymerase II"/>
    <property type="evidence" value="ECO:0007669"/>
    <property type="project" value="InterPro"/>
</dbReference>
<dbReference type="Pfam" id="PF07544">
    <property type="entry name" value="Med9"/>
    <property type="match status" value="1"/>
</dbReference>
<dbReference type="InterPro" id="IPR011425">
    <property type="entry name" value="Med9"/>
</dbReference>
<evidence type="ECO:0000256" key="2">
    <source>
        <dbReference type="ARBA" id="ARBA00008089"/>
    </source>
</evidence>
<evidence type="ECO:0000256" key="4">
    <source>
        <dbReference type="ARBA" id="ARBA00023159"/>
    </source>
</evidence>
<comment type="caution">
    <text evidence="9">The sequence shown here is derived from an EMBL/GenBank/DDBJ whole genome shotgun (WGS) entry which is preliminary data.</text>
</comment>
<accession>A0A1Q2YD60</accession>
<evidence type="ECO:0000256" key="5">
    <source>
        <dbReference type="ARBA" id="ARBA00023163"/>
    </source>
</evidence>
<sequence length="288" mass="30988">MELNMPATLQDISATTAENGSIPLLDESKVPPLTSTTNDSATQASPQIRGQSQSPISISGSDSAIVSSAVSDSAETPRGSHGGVANSAQDVLPPSSDFASLSTNNVSDGEKVRNNVPENGKGEKKNRDQEKMDVDEPELNGEQNAKQTDKADGESRDSGSVNARDEDADLIDDDSVRLSKIQTIQETLEKMENMRLELLPLLLDIIEQVKNGELSIKDVDNACGRIRVRINRLKDSRNTVESGLQRLVDESNGTEHSQHETEQRIKAKSDAISRLIAAVNARKGTATS</sequence>
<gene>
    <name evidence="7" type="primary">MED9</name>
    <name evidence="9" type="ORF">PMKS-000923</name>
</gene>
<feature type="compositionally biased region" description="Polar residues" evidence="8">
    <location>
        <begin position="97"/>
        <end position="107"/>
    </location>
</feature>
<dbReference type="EMBL" id="BDGI01000035">
    <property type="protein sequence ID" value="GAV27455.1"/>
    <property type="molecule type" value="Genomic_DNA"/>
</dbReference>
<feature type="compositionally biased region" description="Polar residues" evidence="8">
    <location>
        <begin position="10"/>
        <end position="19"/>
    </location>
</feature>
<dbReference type="OrthoDB" id="3991607at2759"/>
<comment type="similarity">
    <text evidence="2 7">Belongs to the Mediator complex subunit 9 family.</text>
</comment>
<feature type="compositionally biased region" description="Basic and acidic residues" evidence="8">
    <location>
        <begin position="256"/>
        <end position="267"/>
    </location>
</feature>
<feature type="compositionally biased region" description="Basic and acidic residues" evidence="8">
    <location>
        <begin position="147"/>
        <end position="157"/>
    </location>
</feature>
<keyword evidence="6 7" id="KW-0539">Nucleus</keyword>
<name>A0A1Q2YD60_9ASCO</name>
<evidence type="ECO:0000313" key="9">
    <source>
        <dbReference type="EMBL" id="GAV27455.1"/>
    </source>
</evidence>
<keyword evidence="5 7" id="KW-0804">Transcription</keyword>
<dbReference type="AlphaFoldDB" id="A0A1Q2YD60"/>
<feature type="compositionally biased region" description="Polar residues" evidence="8">
    <location>
        <begin position="33"/>
        <end position="44"/>
    </location>
</feature>
<protein>
    <recommendedName>
        <fullName evidence="7">Mediator of RNA polymerase II transcription subunit 9</fullName>
    </recommendedName>
    <alternativeName>
        <fullName evidence="7">Mediator complex subunit 9</fullName>
    </alternativeName>
</protein>
<evidence type="ECO:0000256" key="7">
    <source>
        <dbReference type="RuleBase" id="RU364145"/>
    </source>
</evidence>
<dbReference type="GO" id="GO:0003712">
    <property type="term" value="F:transcription coregulator activity"/>
    <property type="evidence" value="ECO:0007669"/>
    <property type="project" value="InterPro"/>
</dbReference>
<proteinExistence type="inferred from homology"/>
<keyword evidence="4 7" id="KW-0010">Activator</keyword>
<feature type="compositionally biased region" description="Basic and acidic residues" evidence="8">
    <location>
        <begin position="120"/>
        <end position="134"/>
    </location>
</feature>
<organism evidence="9 10">
    <name type="scientific">Pichia membranifaciens</name>
    <dbReference type="NCBI Taxonomy" id="4926"/>
    <lineage>
        <taxon>Eukaryota</taxon>
        <taxon>Fungi</taxon>
        <taxon>Dikarya</taxon>
        <taxon>Ascomycota</taxon>
        <taxon>Saccharomycotina</taxon>
        <taxon>Pichiomycetes</taxon>
        <taxon>Pichiales</taxon>
        <taxon>Pichiaceae</taxon>
        <taxon>Pichia</taxon>
    </lineage>
</organism>